<dbReference type="PANTHER" id="PTHR47339:SF1">
    <property type="entry name" value="CELL DIVISION CONTROL PROTEIN 24"/>
    <property type="match status" value="1"/>
</dbReference>
<evidence type="ECO:0000256" key="1">
    <source>
        <dbReference type="SAM" id="Coils"/>
    </source>
</evidence>
<evidence type="ECO:0000313" key="4">
    <source>
        <dbReference type="EMBL" id="PMD13716.1"/>
    </source>
</evidence>
<dbReference type="AlphaFoldDB" id="A0A2J6PIK8"/>
<dbReference type="InterPro" id="IPR011993">
    <property type="entry name" value="PH-like_dom_sf"/>
</dbReference>
<dbReference type="Pfam" id="PF00621">
    <property type="entry name" value="RhoGEF"/>
    <property type="match status" value="1"/>
</dbReference>
<dbReference type="GO" id="GO:0005737">
    <property type="term" value="C:cytoplasm"/>
    <property type="evidence" value="ECO:0007669"/>
    <property type="project" value="TreeGrafter"/>
</dbReference>
<keyword evidence="5" id="KW-1185">Reference proteome</keyword>
<dbReference type="PANTHER" id="PTHR47339">
    <property type="entry name" value="CELL DIVISION CONTROL PROTEIN 24"/>
    <property type="match status" value="1"/>
</dbReference>
<reference evidence="4 5" key="1">
    <citation type="submission" date="2016-05" db="EMBL/GenBank/DDBJ databases">
        <title>A degradative enzymes factory behind the ericoid mycorrhizal symbiosis.</title>
        <authorList>
            <consortium name="DOE Joint Genome Institute"/>
            <person name="Martino E."/>
            <person name="Morin E."/>
            <person name="Grelet G."/>
            <person name="Kuo A."/>
            <person name="Kohler A."/>
            <person name="Daghino S."/>
            <person name="Barry K."/>
            <person name="Choi C."/>
            <person name="Cichocki N."/>
            <person name="Clum A."/>
            <person name="Copeland A."/>
            <person name="Hainaut M."/>
            <person name="Haridas S."/>
            <person name="Labutti K."/>
            <person name="Lindquist E."/>
            <person name="Lipzen A."/>
            <person name="Khouja H.-R."/>
            <person name="Murat C."/>
            <person name="Ohm R."/>
            <person name="Olson A."/>
            <person name="Spatafora J."/>
            <person name="Veneault-Fourrey C."/>
            <person name="Henrissat B."/>
            <person name="Grigoriev I."/>
            <person name="Martin F."/>
            <person name="Perotto S."/>
        </authorList>
    </citation>
    <scope>NUCLEOTIDE SEQUENCE [LARGE SCALE GENOMIC DNA]</scope>
    <source>
        <strain evidence="4 5">UAMH 7357</strain>
    </source>
</reference>
<feature type="compositionally biased region" description="Polar residues" evidence="2">
    <location>
        <begin position="866"/>
        <end position="876"/>
    </location>
</feature>
<evidence type="ECO:0000256" key="2">
    <source>
        <dbReference type="SAM" id="MobiDB-lite"/>
    </source>
</evidence>
<dbReference type="CDD" id="cd13246">
    <property type="entry name" value="PH_Scd1"/>
    <property type="match status" value="1"/>
</dbReference>
<dbReference type="InterPro" id="IPR035899">
    <property type="entry name" value="DBL_dom_sf"/>
</dbReference>
<dbReference type="GO" id="GO:0031106">
    <property type="term" value="P:septin ring organization"/>
    <property type="evidence" value="ECO:0007669"/>
    <property type="project" value="TreeGrafter"/>
</dbReference>
<dbReference type="GO" id="GO:0043332">
    <property type="term" value="C:mating projection tip"/>
    <property type="evidence" value="ECO:0007669"/>
    <property type="project" value="TreeGrafter"/>
</dbReference>
<sequence length="967" mass="109058">MDPLTITTSIFGLLKATAQVTQYLAPYVAAARDTPKIVTQVHSEVVYSRTILLALDGLTKNLAAIPVKRAALIDIDQLVAVFTDGVLLFSELESSLPSLPSTEPASPRIPLQARLQWASKESAFVALLARLQSFKVSITSILTILQSDSDHRAEWQQQELLKNVAALLETNQALSRRLMNLEDAFEVGTIVSKRQSHIISIAVGVDDDLSKRNQPNVQNEDGNLQPLDPLEEAEVSSFDFENDLETSRPYRRAQRDTMDFSFRSSIAHTNAWSQFSGLSLSKVSIMSAIALPLYPDEIENAQHYELRPEQPIPTTVAVTPRAKPLYQSCLDMKEQLSQISGFPPIFALQRTESEEEDPLTFLMQVFRRGIPLLMLLARIQGVQDISHYIHSENYRGHQRKIPKVATVKFVEVCRRDLGFKSDECFTISDLFGIDSTGFVKVVKVVNRLLDNLLSSGDILSVNVATIAEAEPRRAELSTRDILVEGFLMDERTYVENLEKLLEFKRIINTERSLQNDKLSAILNLLYPLVDTQRRFLLAIETVARQPWESQSWAAPFRKWSERSSLYAKYVMNENGATEYIRRVLAGPDGYLAENLSSVLRDSLRLLYLPSHRLPRYSGFLKELLRQMHGYEELQVSHSILILQRVLHTVNAAIKDQELQEAHADLVARVRDWKNHRPENFGQLLLFDDLVVADKSGPQKTYRAYFYEKILILCKEDSPSRKLARSLIFRRGKTTDPASISTLNLVGRIFVTNMTHVVPISKPGSYTCQVFWKGATNIEDAVMKFATESKMKNWEQAIDLQREKLARPVPEPEEIPKTDFPWMGDHLTPTPNPYADASDDGPDDDYFATDTQPSPPRLPPPPRFPIQNYSYPKSQTDLAGPSVPLPPSMASNSSQANVAQQENRYKAPDVYAQNKSRSLSDDTIPSQVPAIPGITPHQHHPSQSSILIAPPRLGLRPLIKDESDENRF</sequence>
<dbReference type="Pfam" id="PF06395">
    <property type="entry name" value="CDC24"/>
    <property type="match status" value="1"/>
</dbReference>
<dbReference type="InterPro" id="IPR053026">
    <property type="entry name" value="CDC42_GEF"/>
</dbReference>
<dbReference type="SUPFAM" id="SSF50729">
    <property type="entry name" value="PH domain-like"/>
    <property type="match status" value="1"/>
</dbReference>
<feature type="compositionally biased region" description="Acidic residues" evidence="2">
    <location>
        <begin position="836"/>
        <end position="846"/>
    </location>
</feature>
<gene>
    <name evidence="4" type="ORF">NA56DRAFT_414686</name>
</gene>
<dbReference type="GO" id="GO:0000935">
    <property type="term" value="C:division septum"/>
    <property type="evidence" value="ECO:0007669"/>
    <property type="project" value="TreeGrafter"/>
</dbReference>
<dbReference type="InterPro" id="IPR033511">
    <property type="entry name" value="Cdc24/Scd1_PH_dom"/>
</dbReference>
<evidence type="ECO:0000259" key="3">
    <source>
        <dbReference type="PROSITE" id="PS50010"/>
    </source>
</evidence>
<proteinExistence type="predicted"/>
<feature type="compositionally biased region" description="Pro residues" evidence="2">
    <location>
        <begin position="852"/>
        <end position="863"/>
    </location>
</feature>
<dbReference type="GO" id="GO:0005634">
    <property type="term" value="C:nucleus"/>
    <property type="evidence" value="ECO:0007669"/>
    <property type="project" value="TreeGrafter"/>
</dbReference>
<keyword evidence="1" id="KW-0175">Coiled coil</keyword>
<feature type="compositionally biased region" description="Polar residues" evidence="2">
    <location>
        <begin position="888"/>
        <end position="901"/>
    </location>
</feature>
<dbReference type="STRING" id="1745343.A0A2J6PIK8"/>
<evidence type="ECO:0000313" key="5">
    <source>
        <dbReference type="Proteomes" id="UP000235672"/>
    </source>
</evidence>
<name>A0A2J6PIK8_9HELO</name>
<protein>
    <recommendedName>
        <fullName evidence="3">DH domain-containing protein</fullName>
    </recommendedName>
</protein>
<feature type="region of interest" description="Disordered" evidence="2">
    <location>
        <begin position="806"/>
        <end position="948"/>
    </location>
</feature>
<dbReference type="Proteomes" id="UP000235672">
    <property type="component" value="Unassembled WGS sequence"/>
</dbReference>
<dbReference type="SUPFAM" id="SSF48065">
    <property type="entry name" value="DBL homology domain (DH-domain)"/>
    <property type="match status" value="1"/>
</dbReference>
<dbReference type="GO" id="GO:0005085">
    <property type="term" value="F:guanyl-nucleotide exchange factor activity"/>
    <property type="evidence" value="ECO:0007669"/>
    <property type="project" value="InterPro"/>
</dbReference>
<dbReference type="InterPro" id="IPR010481">
    <property type="entry name" value="Cdc24/Scd1_N"/>
</dbReference>
<feature type="coiled-coil region" evidence="1">
    <location>
        <begin position="157"/>
        <end position="184"/>
    </location>
</feature>
<dbReference type="PROSITE" id="PS50010">
    <property type="entry name" value="DH_2"/>
    <property type="match status" value="1"/>
</dbReference>
<dbReference type="InterPro" id="IPR000219">
    <property type="entry name" value="DH_dom"/>
</dbReference>
<feature type="domain" description="DH" evidence="3">
    <location>
        <begin position="478"/>
        <end position="652"/>
    </location>
</feature>
<dbReference type="SMART" id="SM00325">
    <property type="entry name" value="RhoGEF"/>
    <property type="match status" value="1"/>
</dbReference>
<dbReference type="Pfam" id="PF15411">
    <property type="entry name" value="PH_10"/>
    <property type="match status" value="1"/>
</dbReference>
<dbReference type="EMBL" id="KZ613528">
    <property type="protein sequence ID" value="PMD13716.1"/>
    <property type="molecule type" value="Genomic_DNA"/>
</dbReference>
<dbReference type="Gene3D" id="2.30.29.30">
    <property type="entry name" value="Pleckstrin-homology domain (PH domain)/Phosphotyrosine-binding domain (PTB)"/>
    <property type="match status" value="1"/>
</dbReference>
<feature type="compositionally biased region" description="Polar residues" evidence="2">
    <location>
        <begin position="912"/>
        <end position="925"/>
    </location>
</feature>
<accession>A0A2J6PIK8</accession>
<dbReference type="Gene3D" id="1.20.900.10">
    <property type="entry name" value="Dbl homology (DH) domain"/>
    <property type="match status" value="1"/>
</dbReference>
<dbReference type="GO" id="GO:0030010">
    <property type="term" value="P:establishment of cell polarity"/>
    <property type="evidence" value="ECO:0007669"/>
    <property type="project" value="TreeGrafter"/>
</dbReference>
<organism evidence="4 5">
    <name type="scientific">Hyaloscypha hepaticicola</name>
    <dbReference type="NCBI Taxonomy" id="2082293"/>
    <lineage>
        <taxon>Eukaryota</taxon>
        <taxon>Fungi</taxon>
        <taxon>Dikarya</taxon>
        <taxon>Ascomycota</taxon>
        <taxon>Pezizomycotina</taxon>
        <taxon>Leotiomycetes</taxon>
        <taxon>Helotiales</taxon>
        <taxon>Hyaloscyphaceae</taxon>
        <taxon>Hyaloscypha</taxon>
    </lineage>
</organism>
<dbReference type="OrthoDB" id="19923at2759"/>